<accession>A0ABD2WD91</accession>
<gene>
    <name evidence="10" type="ORF">TKK_014609</name>
</gene>
<dbReference type="InterPro" id="IPR018011">
    <property type="entry name" value="Carb_sulfotrans_8-10"/>
</dbReference>
<dbReference type="Proteomes" id="UP001627154">
    <property type="component" value="Unassembled WGS sequence"/>
</dbReference>
<evidence type="ECO:0000256" key="4">
    <source>
        <dbReference type="ARBA" id="ARBA00022692"/>
    </source>
</evidence>
<reference evidence="10 11" key="1">
    <citation type="journal article" date="2024" name="bioRxiv">
        <title>A reference genome for Trichogramma kaykai: A tiny desert-dwelling parasitoid wasp with competing sex-ratio distorters.</title>
        <authorList>
            <person name="Culotta J."/>
            <person name="Lindsey A.R."/>
        </authorList>
    </citation>
    <scope>NUCLEOTIDE SEQUENCE [LARGE SCALE GENOMIC DNA]</scope>
    <source>
        <strain evidence="10 11">KSX58</strain>
    </source>
</reference>
<name>A0ABD2WD91_9HYME</name>
<keyword evidence="8 9" id="KW-0325">Glycoprotein</keyword>
<comment type="similarity">
    <text evidence="2 9">Belongs to the sulfotransferase 2 family.</text>
</comment>
<evidence type="ECO:0000256" key="8">
    <source>
        <dbReference type="ARBA" id="ARBA00023180"/>
    </source>
</evidence>
<comment type="subcellular location">
    <subcellularLocation>
        <location evidence="1 9">Golgi apparatus membrane</location>
        <topology evidence="1 9">Single-pass type II membrane protein</topology>
    </subcellularLocation>
</comment>
<evidence type="ECO:0000313" key="11">
    <source>
        <dbReference type="Proteomes" id="UP001627154"/>
    </source>
</evidence>
<keyword evidence="5" id="KW-1133">Transmembrane helix</keyword>
<evidence type="ECO:0000256" key="3">
    <source>
        <dbReference type="ARBA" id="ARBA00022679"/>
    </source>
</evidence>
<evidence type="ECO:0000256" key="1">
    <source>
        <dbReference type="ARBA" id="ARBA00004323"/>
    </source>
</evidence>
<keyword evidence="6 9" id="KW-0333">Golgi apparatus</keyword>
<dbReference type="EC" id="2.8.2.-" evidence="9"/>
<dbReference type="InterPro" id="IPR005331">
    <property type="entry name" value="Sulfotransferase"/>
</dbReference>
<evidence type="ECO:0000256" key="2">
    <source>
        <dbReference type="ARBA" id="ARBA00006339"/>
    </source>
</evidence>
<dbReference type="GO" id="GO:0000139">
    <property type="term" value="C:Golgi membrane"/>
    <property type="evidence" value="ECO:0007669"/>
    <property type="project" value="UniProtKB-SubCell"/>
</dbReference>
<dbReference type="Pfam" id="PF03567">
    <property type="entry name" value="Sulfotransfer_2"/>
    <property type="match status" value="1"/>
</dbReference>
<keyword evidence="9" id="KW-0119">Carbohydrate metabolism</keyword>
<proteinExistence type="inferred from homology"/>
<evidence type="ECO:0000256" key="7">
    <source>
        <dbReference type="ARBA" id="ARBA00023136"/>
    </source>
</evidence>
<keyword evidence="9" id="KW-0735">Signal-anchor</keyword>
<keyword evidence="4" id="KW-0812">Transmembrane</keyword>
<dbReference type="AlphaFoldDB" id="A0ABD2WD91"/>
<keyword evidence="3 9" id="KW-0808">Transferase</keyword>
<keyword evidence="11" id="KW-1185">Reference proteome</keyword>
<dbReference type="PANTHER" id="PTHR12137:SF54">
    <property type="entry name" value="CARBOHYDRATE SULFOTRANSFERASE"/>
    <property type="match status" value="1"/>
</dbReference>
<sequence>MSIFPESPVEQDTESIPQYEISPIGKMPLFPKEIIEETEPPYQLEYDEINNYEFIFGERRDNIVHNCRTSGLSAEAFFEESEDPSVDPYMDMMINPGVPPLAWCPIYKAGSTIWKKNFAILSGDAKSDVLRTGNSDPLDLDLEAIIQERYTLTYRVSQMKKRATGMATLMVVRHPFERLLSAYRHKLENRQGEEYYYERFGKRIVEKYRQKSSNHTQAEPTFAEFLNFIVDEQEPDDYWTPYNSTCYPCTIKYDYVMKFENLVDEYNYYLFITGMHKHGFPYPLTPLPENDPKSSTSQKVKEYYFKQVPTKLLRQVYEIYKLDFILFEYHPDEYYSLSMKDSDTESDVEVYAHE</sequence>
<dbReference type="PANTHER" id="PTHR12137">
    <property type="entry name" value="CARBOHYDRATE SULFOTRANSFERASE"/>
    <property type="match status" value="1"/>
</dbReference>
<evidence type="ECO:0000256" key="5">
    <source>
        <dbReference type="ARBA" id="ARBA00022989"/>
    </source>
</evidence>
<comment type="caution">
    <text evidence="10">The sequence shown here is derived from an EMBL/GenBank/DDBJ whole genome shotgun (WGS) entry which is preliminary data.</text>
</comment>
<protein>
    <recommendedName>
        <fullName evidence="9">Carbohydrate sulfotransferase</fullName>
        <ecNumber evidence="9">2.8.2.-</ecNumber>
    </recommendedName>
</protein>
<evidence type="ECO:0000313" key="10">
    <source>
        <dbReference type="EMBL" id="KAL3390447.1"/>
    </source>
</evidence>
<keyword evidence="7" id="KW-0472">Membrane</keyword>
<organism evidence="10 11">
    <name type="scientific">Trichogramma kaykai</name>
    <dbReference type="NCBI Taxonomy" id="54128"/>
    <lineage>
        <taxon>Eukaryota</taxon>
        <taxon>Metazoa</taxon>
        <taxon>Ecdysozoa</taxon>
        <taxon>Arthropoda</taxon>
        <taxon>Hexapoda</taxon>
        <taxon>Insecta</taxon>
        <taxon>Pterygota</taxon>
        <taxon>Neoptera</taxon>
        <taxon>Endopterygota</taxon>
        <taxon>Hymenoptera</taxon>
        <taxon>Apocrita</taxon>
        <taxon>Proctotrupomorpha</taxon>
        <taxon>Chalcidoidea</taxon>
        <taxon>Trichogrammatidae</taxon>
        <taxon>Trichogramma</taxon>
    </lineage>
</organism>
<evidence type="ECO:0000256" key="9">
    <source>
        <dbReference type="RuleBase" id="RU364020"/>
    </source>
</evidence>
<dbReference type="GO" id="GO:0008146">
    <property type="term" value="F:sulfotransferase activity"/>
    <property type="evidence" value="ECO:0007669"/>
    <property type="project" value="UniProtKB-ARBA"/>
</dbReference>
<evidence type="ECO:0000256" key="6">
    <source>
        <dbReference type="ARBA" id="ARBA00023034"/>
    </source>
</evidence>
<dbReference type="EMBL" id="JBJJXI010000117">
    <property type="protein sequence ID" value="KAL3390447.1"/>
    <property type="molecule type" value="Genomic_DNA"/>
</dbReference>